<sequence length="116" mass="12019">MRSPASSEHACPTSGLLCGRLLVALVESVLRHSRSRTHHQLSDGGGSIFVSFRKASSGIMIAANVFHTAGMSASTLAGSPSALVNSARYGIVWYACGASGGSGVRRWDACRVVGRA</sequence>
<name>A0A7S3TYS8_EMIHU</name>
<protein>
    <submittedName>
        <fullName evidence="1">Uncharacterized protein</fullName>
    </submittedName>
</protein>
<organism evidence="1">
    <name type="scientific">Emiliania huxleyi</name>
    <name type="common">Coccolithophore</name>
    <name type="synonym">Pontosphaera huxleyi</name>
    <dbReference type="NCBI Taxonomy" id="2903"/>
    <lineage>
        <taxon>Eukaryota</taxon>
        <taxon>Haptista</taxon>
        <taxon>Haptophyta</taxon>
        <taxon>Prymnesiophyceae</taxon>
        <taxon>Isochrysidales</taxon>
        <taxon>Noelaerhabdaceae</taxon>
        <taxon>Emiliania</taxon>
    </lineage>
</organism>
<accession>A0A7S3TYS8</accession>
<reference evidence="1" key="1">
    <citation type="submission" date="2021-01" db="EMBL/GenBank/DDBJ databases">
        <authorList>
            <person name="Corre E."/>
            <person name="Pelletier E."/>
            <person name="Niang G."/>
            <person name="Scheremetjew M."/>
            <person name="Finn R."/>
            <person name="Kale V."/>
            <person name="Holt S."/>
            <person name="Cochrane G."/>
            <person name="Meng A."/>
            <person name="Brown T."/>
            <person name="Cohen L."/>
        </authorList>
    </citation>
    <scope>NUCLEOTIDE SEQUENCE</scope>
    <source>
        <strain evidence="1">379</strain>
    </source>
</reference>
<proteinExistence type="predicted"/>
<gene>
    <name evidence="1" type="ORF">EHUX00137_LOCUS46208</name>
</gene>
<dbReference type="AlphaFoldDB" id="A0A7S3TYS8"/>
<dbReference type="EMBL" id="HBIR01059449">
    <property type="protein sequence ID" value="CAE0597497.1"/>
    <property type="molecule type" value="Transcribed_RNA"/>
</dbReference>
<evidence type="ECO:0000313" key="1">
    <source>
        <dbReference type="EMBL" id="CAE0597497.1"/>
    </source>
</evidence>